<proteinExistence type="predicted"/>
<dbReference type="CDD" id="cd02440">
    <property type="entry name" value="AdoMet_MTases"/>
    <property type="match status" value="1"/>
</dbReference>
<dbReference type="GO" id="GO:0032259">
    <property type="term" value="P:methylation"/>
    <property type="evidence" value="ECO:0007669"/>
    <property type="project" value="UniProtKB-KW"/>
</dbReference>
<dbReference type="Pfam" id="PF23186">
    <property type="entry name" value="DUF7059"/>
    <property type="match status" value="1"/>
</dbReference>
<dbReference type="EMBL" id="CP001854">
    <property type="protein sequence ID" value="ADB48934.1"/>
    <property type="molecule type" value="Genomic_DNA"/>
</dbReference>
<dbReference type="RefSeq" id="WP_012931987.1">
    <property type="nucleotide sequence ID" value="NC_013739.1"/>
</dbReference>
<keyword evidence="3" id="KW-0489">Methyltransferase</keyword>
<evidence type="ECO:0000313" key="4">
    <source>
        <dbReference type="Proteomes" id="UP000008229"/>
    </source>
</evidence>
<dbReference type="STRING" id="469383.Cwoe_0499"/>
<evidence type="ECO:0000259" key="2">
    <source>
        <dbReference type="Pfam" id="PF23186"/>
    </source>
</evidence>
<feature type="domain" description="Methyltransferase small" evidence="1">
    <location>
        <begin position="135"/>
        <end position="223"/>
    </location>
</feature>
<dbReference type="Proteomes" id="UP000008229">
    <property type="component" value="Chromosome"/>
</dbReference>
<gene>
    <name evidence="3" type="ordered locus">Cwoe_0499</name>
</gene>
<reference evidence="4" key="2">
    <citation type="submission" date="2010-01" db="EMBL/GenBank/DDBJ databases">
        <title>The complete genome of Conexibacter woesei DSM 14684.</title>
        <authorList>
            <consortium name="US DOE Joint Genome Institute (JGI-PGF)"/>
            <person name="Lucas S."/>
            <person name="Copeland A."/>
            <person name="Lapidus A."/>
            <person name="Glavina del Rio T."/>
            <person name="Dalin E."/>
            <person name="Tice H."/>
            <person name="Bruce D."/>
            <person name="Goodwin L."/>
            <person name="Pitluck S."/>
            <person name="Kyrpides N."/>
            <person name="Mavromatis K."/>
            <person name="Ivanova N."/>
            <person name="Mikhailova N."/>
            <person name="Chertkov O."/>
            <person name="Brettin T."/>
            <person name="Detter J.C."/>
            <person name="Han C."/>
            <person name="Larimer F."/>
            <person name="Land M."/>
            <person name="Hauser L."/>
            <person name="Markowitz V."/>
            <person name="Cheng J.-F."/>
            <person name="Hugenholtz P."/>
            <person name="Woyke T."/>
            <person name="Wu D."/>
            <person name="Pukall R."/>
            <person name="Steenblock K."/>
            <person name="Schneider S."/>
            <person name="Klenk H.-P."/>
            <person name="Eisen J.A."/>
        </authorList>
    </citation>
    <scope>NUCLEOTIDE SEQUENCE [LARGE SCALE GENOMIC DNA]</scope>
    <source>
        <strain evidence="4">DSM 14684 / CIP 108061 / JCM 11494 / NBRC 100937 / ID131577</strain>
    </source>
</reference>
<keyword evidence="3" id="KW-0808">Transferase</keyword>
<dbReference type="Gene3D" id="3.40.50.150">
    <property type="entry name" value="Vaccinia Virus protein VP39"/>
    <property type="match status" value="1"/>
</dbReference>
<organism evidence="3 4">
    <name type="scientific">Conexibacter woesei (strain DSM 14684 / CCUG 47730 / CIP 108061 / JCM 11494 / NBRC 100937 / ID131577)</name>
    <dbReference type="NCBI Taxonomy" id="469383"/>
    <lineage>
        <taxon>Bacteria</taxon>
        <taxon>Bacillati</taxon>
        <taxon>Actinomycetota</taxon>
        <taxon>Thermoleophilia</taxon>
        <taxon>Solirubrobacterales</taxon>
        <taxon>Conexibacteraceae</taxon>
        <taxon>Conexibacter</taxon>
    </lineage>
</organism>
<dbReference type="InterPro" id="IPR055487">
    <property type="entry name" value="DUF7059"/>
</dbReference>
<dbReference type="GO" id="GO:0008168">
    <property type="term" value="F:methyltransferase activity"/>
    <property type="evidence" value="ECO:0007669"/>
    <property type="project" value="UniProtKB-KW"/>
</dbReference>
<dbReference type="AlphaFoldDB" id="D3F864"/>
<name>D3F864_CONWI</name>
<dbReference type="SUPFAM" id="SSF53335">
    <property type="entry name" value="S-adenosyl-L-methionine-dependent methyltransferases"/>
    <property type="match status" value="1"/>
</dbReference>
<dbReference type="eggNOG" id="COG2890">
    <property type="taxonomic scope" value="Bacteria"/>
</dbReference>
<protein>
    <submittedName>
        <fullName evidence="3">Methyltransferase small</fullName>
    </submittedName>
</protein>
<keyword evidence="4" id="KW-1185">Reference proteome</keyword>
<dbReference type="OrthoDB" id="129465at2"/>
<dbReference type="HOGENOM" id="CLU_743375_0_0_11"/>
<evidence type="ECO:0000313" key="3">
    <source>
        <dbReference type="EMBL" id="ADB48934.1"/>
    </source>
</evidence>
<accession>D3F864</accession>
<dbReference type="InterPro" id="IPR029063">
    <property type="entry name" value="SAM-dependent_MTases_sf"/>
</dbReference>
<dbReference type="Pfam" id="PF05175">
    <property type="entry name" value="MTS"/>
    <property type="match status" value="1"/>
</dbReference>
<sequence length="363" mass="38685">MRADPDAALLLRSVLDEGHYREVQALLSDPSTERPFVEPFSGERVRAAIEGLPELGQLLVRLFTLGATVPLDAVHAELDASVVDRLLDAGLLERTRDGVRSRFIVVAYANRLLAVTPPLWLRGYEPGELLVDISATAFWMARFVANRGPARRALELGTGSGLLVSLLDAAEAVAVEGEPGTAEVATFNVLLNGLDERVEVRAGKLFEPVADEQFDLIVANPPCLPAPHGVALPPPSDGGEDGDAVLRQVLAGVGEHLEFGGEALVGGQGFGGEREPFIAGWLRDALAGTALGATVLIGDAQSVESAGETLRQRWQETGVEEEQAFAAWARFCADARPDRHYTYLIKLAPGGDGTVAVHPLLRA</sequence>
<feature type="domain" description="DUF7059" evidence="2">
    <location>
        <begin position="57"/>
        <end position="101"/>
    </location>
</feature>
<evidence type="ECO:0000259" key="1">
    <source>
        <dbReference type="Pfam" id="PF05175"/>
    </source>
</evidence>
<dbReference type="InterPro" id="IPR007848">
    <property type="entry name" value="Small_mtfrase_dom"/>
</dbReference>
<reference evidence="3 4" key="1">
    <citation type="journal article" date="2010" name="Stand. Genomic Sci.">
        <title>Complete genome sequence of Conexibacter woesei type strain (ID131577).</title>
        <authorList>
            <person name="Pukall R."/>
            <person name="Lapidus A."/>
            <person name="Glavina Del Rio T."/>
            <person name="Copeland A."/>
            <person name="Tice H."/>
            <person name="Cheng J.-F."/>
            <person name="Lucas S."/>
            <person name="Chen F."/>
            <person name="Nolan M."/>
            <person name="Bruce D."/>
            <person name="Goodwin L."/>
            <person name="Pitluck S."/>
            <person name="Mavromatis K."/>
            <person name="Ivanova N."/>
            <person name="Ovchinnikova G."/>
            <person name="Pati A."/>
            <person name="Chen A."/>
            <person name="Palaniappan K."/>
            <person name="Land M."/>
            <person name="Hauser L."/>
            <person name="Chang Y.-J."/>
            <person name="Jeffries C.D."/>
            <person name="Chain P."/>
            <person name="Meincke L."/>
            <person name="Sims D."/>
            <person name="Brettin T."/>
            <person name="Detter J.C."/>
            <person name="Rohde M."/>
            <person name="Goeker M."/>
            <person name="Bristow J."/>
            <person name="Eisen J.A."/>
            <person name="Markowitz V."/>
            <person name="Kyrpides N.C."/>
            <person name="Klenk H.-P."/>
            <person name="Hugenholtz P."/>
        </authorList>
    </citation>
    <scope>NUCLEOTIDE SEQUENCE [LARGE SCALE GENOMIC DNA]</scope>
    <source>
        <strain evidence="4">DSM 14684 / CIP 108061 / JCM 11494 / NBRC 100937 / ID131577</strain>
    </source>
</reference>
<dbReference type="KEGG" id="cwo:Cwoe_0499"/>